<evidence type="ECO:0000256" key="10">
    <source>
        <dbReference type="SAM" id="MobiDB-lite"/>
    </source>
</evidence>
<evidence type="ECO:0000256" key="4">
    <source>
        <dbReference type="ARBA" id="ARBA00022574"/>
    </source>
</evidence>
<dbReference type="SMART" id="SM00320">
    <property type="entry name" value="WD40"/>
    <property type="match status" value="4"/>
</dbReference>
<organism evidence="11 12">
    <name type="scientific">Oldenlandia corymbosa var. corymbosa</name>
    <dbReference type="NCBI Taxonomy" id="529605"/>
    <lineage>
        <taxon>Eukaryota</taxon>
        <taxon>Viridiplantae</taxon>
        <taxon>Streptophyta</taxon>
        <taxon>Embryophyta</taxon>
        <taxon>Tracheophyta</taxon>
        <taxon>Spermatophyta</taxon>
        <taxon>Magnoliopsida</taxon>
        <taxon>eudicotyledons</taxon>
        <taxon>Gunneridae</taxon>
        <taxon>Pentapetalae</taxon>
        <taxon>asterids</taxon>
        <taxon>lamiids</taxon>
        <taxon>Gentianales</taxon>
        <taxon>Rubiaceae</taxon>
        <taxon>Rubioideae</taxon>
        <taxon>Spermacoceae</taxon>
        <taxon>Hedyotis-Oldenlandia complex</taxon>
        <taxon>Oldenlandia</taxon>
    </lineage>
</organism>
<dbReference type="EMBL" id="OX459126">
    <property type="protein sequence ID" value="CAI9117413.1"/>
    <property type="molecule type" value="Genomic_DNA"/>
</dbReference>
<evidence type="ECO:0000256" key="2">
    <source>
        <dbReference type="ARBA" id="ARBA00022552"/>
    </source>
</evidence>
<gene>
    <name evidence="11" type="ORF">OLC1_LOCUS23477</name>
</gene>
<evidence type="ECO:0000256" key="5">
    <source>
        <dbReference type="ARBA" id="ARBA00022737"/>
    </source>
</evidence>
<evidence type="ECO:0000313" key="12">
    <source>
        <dbReference type="Proteomes" id="UP001161247"/>
    </source>
</evidence>
<dbReference type="InterPro" id="IPR045161">
    <property type="entry name" value="Utp18"/>
</dbReference>
<keyword evidence="3" id="KW-0597">Phosphoprotein</keyword>
<dbReference type="PROSITE" id="PS50294">
    <property type="entry name" value="WD_REPEATS_REGION"/>
    <property type="match status" value="1"/>
</dbReference>
<comment type="subcellular location">
    <subcellularLocation>
        <location evidence="1">Nucleus</location>
        <location evidence="1">Nucleolus</location>
    </subcellularLocation>
</comment>
<feature type="compositionally biased region" description="Polar residues" evidence="10">
    <location>
        <begin position="361"/>
        <end position="370"/>
    </location>
</feature>
<keyword evidence="5" id="KW-0677">Repeat</keyword>
<proteinExistence type="inferred from homology"/>
<dbReference type="PANTHER" id="PTHR18359">
    <property type="entry name" value="WD-REPEAT PROTEIN-RELATED"/>
    <property type="match status" value="1"/>
</dbReference>
<feature type="region of interest" description="Disordered" evidence="10">
    <location>
        <begin position="517"/>
        <end position="541"/>
    </location>
</feature>
<dbReference type="GO" id="GO:0032040">
    <property type="term" value="C:small-subunit processome"/>
    <property type="evidence" value="ECO:0007669"/>
    <property type="project" value="TreeGrafter"/>
</dbReference>
<evidence type="ECO:0000256" key="6">
    <source>
        <dbReference type="ARBA" id="ARBA00023242"/>
    </source>
</evidence>
<dbReference type="SUPFAM" id="SSF50978">
    <property type="entry name" value="WD40 repeat-like"/>
    <property type="match status" value="1"/>
</dbReference>
<keyword evidence="2" id="KW-0698">rRNA processing</keyword>
<dbReference type="InterPro" id="IPR036322">
    <property type="entry name" value="WD40_repeat_dom_sf"/>
</dbReference>
<keyword evidence="6" id="KW-0539">Nucleus</keyword>
<keyword evidence="4 9" id="KW-0853">WD repeat</keyword>
<evidence type="ECO:0000256" key="7">
    <source>
        <dbReference type="ARBA" id="ARBA00025767"/>
    </source>
</evidence>
<dbReference type="InterPro" id="IPR015943">
    <property type="entry name" value="WD40/YVTN_repeat-like_dom_sf"/>
</dbReference>
<evidence type="ECO:0000313" key="11">
    <source>
        <dbReference type="EMBL" id="CAI9117413.1"/>
    </source>
</evidence>
<feature type="region of interest" description="Disordered" evidence="10">
    <location>
        <begin position="349"/>
        <end position="388"/>
    </location>
</feature>
<accession>A0AAV1ECU6</accession>
<dbReference type="Pfam" id="PF12049">
    <property type="entry name" value="DUF3531"/>
    <property type="match status" value="1"/>
</dbReference>
<comment type="similarity">
    <text evidence="7">Belongs to the WD repeat UTP18 family.</text>
</comment>
<dbReference type="AlphaFoldDB" id="A0AAV1ECU6"/>
<dbReference type="Proteomes" id="UP001161247">
    <property type="component" value="Chromosome 9"/>
</dbReference>
<sequence length="888" mass="98682">MEIHFPSMNGHFNYSKKSSWSSPVSSCPVAAASLAAMSLMNKGMLLGCDCLMMSSTRSHYRRITVAGLIANSKKTVKVDGENFDNFQGTNDDVVSGISNLKSAKGSGTTARGRRLLKVREEKRKREYDRLHNYPSWAKVLEDACRNDPELRAVLGDSIGNPELMRQRVEDRVRRKGREFQKSKSGSVLAFKVSFRDFNPLDSHIWFELYGSPSDRDVDLLGSVIQSWYIMGRLGGFNSSNLQLANSSMQYDPLYDAEKGFKVMPSSFHDMGDVEFQDNWGRFWVDLGTSDFFSIDVLLNCLTVLSSEYLGIQQVVFGGRKLGDWEEGMTSSEYGYSPVEMASLISQNTGPKNWSDKVKPSVTDTLKQSQDGKGRKRKKEPNEGNNELEIEQQREMKKLENSLFGSLYSPVEFSKHEDEEVGSQVDDTAALFIVDRSANSGLSVYEEDQDLADESSDEKETVQRKPVWVDDEEEKVTVNIAKVNRLRKLRKEEDESVISGSAYESRLRAQHAKLNPGTEWANLDSRGINSGSDSEDSDVEDSNATAAAVSDILRTAEDVVVKDGSKLLPGILEYSRLVDANLEEPSSGPINSVQFHRNAQLLLAAGLDRRLRFFQIDGKRNTKIESIFLEDCPIRKASFLPDGSSVIAAGRRKFFYSVDLVKAKVDKIGPLTGREEKSLEAFEVSPDSKSIAFLGNEGYILLVSSKTRELIGTLKMNGTVRSIAFTSDGNQLLSSGGDGQIYHWDLRTRTCFHKGVDEGCITGTSLCTSPIGNLFAAGSDSGIVNVYNGNDFLGGKRKPAKVIENLTTKVDFIKFNHDAKILAIGSSMKKNSLKLIHLPTFTVFSNWPPSNKSLHYPRCLDFSPHGGFMAMGNAGGKVLLYKLHHYHQS</sequence>
<keyword evidence="12" id="KW-1185">Reference proteome</keyword>
<name>A0AAV1ECU6_OLDCO</name>
<dbReference type="InterPro" id="IPR001680">
    <property type="entry name" value="WD40_rpt"/>
</dbReference>
<feature type="repeat" description="WD" evidence="9">
    <location>
        <begin position="712"/>
        <end position="753"/>
    </location>
</feature>
<evidence type="ECO:0000256" key="1">
    <source>
        <dbReference type="ARBA" id="ARBA00004604"/>
    </source>
</evidence>
<dbReference type="GO" id="GO:0006364">
    <property type="term" value="P:rRNA processing"/>
    <property type="evidence" value="ECO:0007669"/>
    <property type="project" value="UniProtKB-KW"/>
</dbReference>
<reference evidence="11" key="1">
    <citation type="submission" date="2023-03" db="EMBL/GenBank/DDBJ databases">
        <authorList>
            <person name="Julca I."/>
        </authorList>
    </citation>
    <scope>NUCLEOTIDE SEQUENCE</scope>
</reference>
<dbReference type="Pfam" id="PF00400">
    <property type="entry name" value="WD40"/>
    <property type="match status" value="2"/>
</dbReference>
<dbReference type="GO" id="GO:0034388">
    <property type="term" value="C:Pwp2p-containing subcomplex of 90S preribosome"/>
    <property type="evidence" value="ECO:0007669"/>
    <property type="project" value="TreeGrafter"/>
</dbReference>
<evidence type="ECO:0000256" key="8">
    <source>
        <dbReference type="ARBA" id="ARBA00074442"/>
    </source>
</evidence>
<protein>
    <recommendedName>
        <fullName evidence="8">U3 small nucleolar RNA-associated protein 18 homolog</fullName>
    </recommendedName>
</protein>
<dbReference type="Gene3D" id="2.130.10.10">
    <property type="entry name" value="YVTN repeat-like/Quinoprotein amine dehydrogenase"/>
    <property type="match status" value="1"/>
</dbReference>
<dbReference type="FunFam" id="2.130.10.10:FF:000121">
    <property type="entry name" value="U3 small nucleolar RNA-associated protein 18 homolog"/>
    <property type="match status" value="1"/>
</dbReference>
<dbReference type="InterPro" id="IPR021920">
    <property type="entry name" value="DUF3531"/>
</dbReference>
<evidence type="ECO:0000256" key="9">
    <source>
        <dbReference type="PROSITE-ProRule" id="PRU00221"/>
    </source>
</evidence>
<dbReference type="PANTHER" id="PTHR18359:SF0">
    <property type="entry name" value="U3 SMALL NUCLEOLAR RNA-ASSOCIATED PROTEIN 18 HOMOLOG"/>
    <property type="match status" value="1"/>
</dbReference>
<evidence type="ECO:0000256" key="3">
    <source>
        <dbReference type="ARBA" id="ARBA00022553"/>
    </source>
</evidence>
<dbReference type="PROSITE" id="PS50082">
    <property type="entry name" value="WD_REPEATS_2"/>
    <property type="match status" value="1"/>
</dbReference>